<dbReference type="PANTHER" id="PTHR15154">
    <property type="entry name" value="HAMARTIN"/>
    <property type="match status" value="1"/>
</dbReference>
<dbReference type="VEuPathDB" id="AmoebaDB:ACA1_064290"/>
<organism evidence="3 4">
    <name type="scientific">Acanthamoeba castellanii (strain ATCC 30010 / Neff)</name>
    <dbReference type="NCBI Taxonomy" id="1257118"/>
    <lineage>
        <taxon>Eukaryota</taxon>
        <taxon>Amoebozoa</taxon>
        <taxon>Discosea</taxon>
        <taxon>Longamoebia</taxon>
        <taxon>Centramoebida</taxon>
        <taxon>Acanthamoebidae</taxon>
        <taxon>Acanthamoeba</taxon>
    </lineage>
</organism>
<feature type="compositionally biased region" description="Polar residues" evidence="2">
    <location>
        <begin position="398"/>
        <end position="409"/>
    </location>
</feature>
<feature type="compositionally biased region" description="Low complexity" evidence="2">
    <location>
        <begin position="810"/>
        <end position="830"/>
    </location>
</feature>
<dbReference type="Proteomes" id="UP000011083">
    <property type="component" value="Unassembled WGS sequence"/>
</dbReference>
<dbReference type="EMBL" id="KB007974">
    <property type="protein sequence ID" value="ELR17645.1"/>
    <property type="molecule type" value="Genomic_DNA"/>
</dbReference>
<keyword evidence="1" id="KW-0175">Coiled coil</keyword>
<dbReference type="Pfam" id="PF04388">
    <property type="entry name" value="Hamartin"/>
    <property type="match status" value="1"/>
</dbReference>
<dbReference type="STRING" id="1257118.L8GXD9"/>
<reference evidence="3 4" key="1">
    <citation type="journal article" date="2013" name="Genome Biol.">
        <title>Genome of Acanthamoeba castellanii highlights extensive lateral gene transfer and early evolution of tyrosine kinase signaling.</title>
        <authorList>
            <person name="Clarke M."/>
            <person name="Lohan A.J."/>
            <person name="Liu B."/>
            <person name="Lagkouvardos I."/>
            <person name="Roy S."/>
            <person name="Zafar N."/>
            <person name="Bertelli C."/>
            <person name="Schilde C."/>
            <person name="Kianianmomeni A."/>
            <person name="Burglin T.R."/>
            <person name="Frech C."/>
            <person name="Turcotte B."/>
            <person name="Kopec K.O."/>
            <person name="Synnott J.M."/>
            <person name="Choo C."/>
            <person name="Paponov I."/>
            <person name="Finkler A."/>
            <person name="Soon Heng Tan C."/>
            <person name="Hutchins A.P."/>
            <person name="Weinmeier T."/>
            <person name="Rattei T."/>
            <person name="Chu J.S."/>
            <person name="Gimenez G."/>
            <person name="Irimia M."/>
            <person name="Rigden D.J."/>
            <person name="Fitzpatrick D.A."/>
            <person name="Lorenzo-Morales J."/>
            <person name="Bateman A."/>
            <person name="Chiu C.H."/>
            <person name="Tang P."/>
            <person name="Hegemann P."/>
            <person name="Fromm H."/>
            <person name="Raoult D."/>
            <person name="Greub G."/>
            <person name="Miranda-Saavedra D."/>
            <person name="Chen N."/>
            <person name="Nash P."/>
            <person name="Ginger M.L."/>
            <person name="Horn M."/>
            <person name="Schaap P."/>
            <person name="Caler L."/>
            <person name="Loftus B."/>
        </authorList>
    </citation>
    <scope>NUCLEOTIDE SEQUENCE [LARGE SCALE GENOMIC DNA]</scope>
    <source>
        <strain evidence="3 4">Neff</strain>
    </source>
</reference>
<feature type="compositionally biased region" description="Gly residues" evidence="2">
    <location>
        <begin position="254"/>
        <end position="269"/>
    </location>
</feature>
<dbReference type="GeneID" id="14918313"/>
<dbReference type="GO" id="GO:0032007">
    <property type="term" value="P:negative regulation of TOR signaling"/>
    <property type="evidence" value="ECO:0007669"/>
    <property type="project" value="TreeGrafter"/>
</dbReference>
<feature type="compositionally biased region" description="Basic and acidic residues" evidence="2">
    <location>
        <begin position="270"/>
        <end position="283"/>
    </location>
</feature>
<name>L8GXD9_ACACF</name>
<keyword evidence="4" id="KW-1185">Reference proteome</keyword>
<evidence type="ECO:0008006" key="5">
    <source>
        <dbReference type="Google" id="ProtNLM"/>
    </source>
</evidence>
<protein>
    <recommendedName>
        <fullName evidence="5">Hamartin</fullName>
    </recommendedName>
</protein>
<dbReference type="AlphaFoldDB" id="L8GXD9"/>
<evidence type="ECO:0000256" key="2">
    <source>
        <dbReference type="SAM" id="MobiDB-lite"/>
    </source>
</evidence>
<feature type="coiled-coil region" evidence="1">
    <location>
        <begin position="540"/>
        <end position="574"/>
    </location>
</feature>
<proteinExistence type="predicted"/>
<accession>L8GXD9</accession>
<feature type="region of interest" description="Disordered" evidence="2">
    <location>
        <begin position="368"/>
        <end position="428"/>
    </location>
</feature>
<evidence type="ECO:0000256" key="1">
    <source>
        <dbReference type="SAM" id="Coils"/>
    </source>
</evidence>
<dbReference type="PANTHER" id="PTHR15154:SF2">
    <property type="entry name" value="HAMARTIN"/>
    <property type="match status" value="1"/>
</dbReference>
<feature type="region of interest" description="Disordered" evidence="2">
    <location>
        <begin position="871"/>
        <end position="890"/>
    </location>
</feature>
<dbReference type="RefSeq" id="XP_004339658.1">
    <property type="nucleotide sequence ID" value="XM_004339610.1"/>
</dbReference>
<sequence>MGSLAKKVAATVLAAHFDEELCSLVERAGADEGGAVVEALLPLQTAGQAAPHLAGGVRHEGQVAALLAYLHRFLEAFGAGKLAPWLDFILQPGHLHSNDLRLREVLGPLLVDVVAADVADARARLLEDYFTHKGEAPLSLPALLAFGDSCPRPLFLRVDEYLTDADHKQSAMQLLATVVHRQGPHLHEIADTPLLTTLLRIPLDESDAGVVAGAVWVLVMVLPHALPQVPPLLSALLAIMHRLLHWPSDKPAHRGGGGAADGEGGGGAEGRPEVHEQTGRDSRAAGVIPPDLGRPTAMFFRLLEHTEHPHLGSALQVLLGGITLDPALVLSDETSELAGALERWKRRDPYALVADCFSLCPPPPLLHSTSAASERTGDRRDHDHGALSDSGWDERKPQQPQQETINTSAHAGEEVVQPKGSTTPLPHVRDSCMLPLPALDRGERLLQMLDLVEQEGLHRDSSMSPLGTTPRDTAATATATEELATGGDHDEPAEGQHSHQCMRQLVVARTELLFERHALFHRCVALQREGLATTADHAHHDALREEVRRQQEALKRVQELLSERQRHIHQLNARHSATVSHLTKSLADLHAKNAYVATPGDLKAAALRWENTAQQALDDHRSLLQQLEQKSATLLELEAQVETMQAQAGDSLNFRGSLSSLNHELALWEERSKRESSLSIAELTEAQRQLHVQEALAADLNEQLHALHAKHHRPACPHYGRHQTLQTVYEEMKERAERAERERKDKGALAHTQKQLLEYHKQVSVHKLQAVEAKYAALKKSHLGLERHLVVLEAEAEKYRLLRHKFKLLSPSSTSSSPSAPLVATTPTPTMVDSLPSPEDARLPPGGRARSSTWHSIHPVEAAPASGVAIPAPHQQQLPLHAGGAGQDPTAAVTLQLLSSSAPAPPHDGPLRP</sequence>
<evidence type="ECO:0000313" key="3">
    <source>
        <dbReference type="EMBL" id="ELR17645.1"/>
    </source>
</evidence>
<gene>
    <name evidence="3" type="ORF">ACA1_064290</name>
</gene>
<feature type="coiled-coil region" evidence="1">
    <location>
        <begin position="683"/>
        <end position="749"/>
    </location>
</feature>
<dbReference type="InterPro" id="IPR007483">
    <property type="entry name" value="Hamartin"/>
</dbReference>
<feature type="compositionally biased region" description="Basic and acidic residues" evidence="2">
    <location>
        <begin position="375"/>
        <end position="397"/>
    </location>
</feature>
<dbReference type="OrthoDB" id="14497at2759"/>
<dbReference type="GO" id="GO:0033596">
    <property type="term" value="C:TSC1-TSC2 complex"/>
    <property type="evidence" value="ECO:0007669"/>
    <property type="project" value="TreeGrafter"/>
</dbReference>
<feature type="region of interest" description="Disordered" evidence="2">
    <location>
        <begin position="810"/>
        <end position="853"/>
    </location>
</feature>
<feature type="region of interest" description="Disordered" evidence="2">
    <location>
        <begin position="250"/>
        <end position="288"/>
    </location>
</feature>
<dbReference type="GO" id="GO:0051726">
    <property type="term" value="P:regulation of cell cycle"/>
    <property type="evidence" value="ECO:0007669"/>
    <property type="project" value="TreeGrafter"/>
</dbReference>
<dbReference type="KEGG" id="acan:ACA1_064290"/>
<feature type="coiled-coil region" evidence="1">
    <location>
        <begin position="610"/>
        <end position="647"/>
    </location>
</feature>
<evidence type="ECO:0000313" key="4">
    <source>
        <dbReference type="Proteomes" id="UP000011083"/>
    </source>
</evidence>